<dbReference type="AlphaFoldDB" id="A0A8X6R819"/>
<accession>A0A8X6R819</accession>
<gene>
    <name evidence="2" type="ORF">NPIL_566011</name>
</gene>
<dbReference type="EMBL" id="BMAW01040680">
    <property type="protein sequence ID" value="GFU60531.1"/>
    <property type="molecule type" value="Genomic_DNA"/>
</dbReference>
<evidence type="ECO:0000313" key="2">
    <source>
        <dbReference type="EMBL" id="GFU60531.1"/>
    </source>
</evidence>
<protein>
    <submittedName>
        <fullName evidence="2">Uncharacterized protein</fullName>
    </submittedName>
</protein>
<comment type="caution">
    <text evidence="2">The sequence shown here is derived from an EMBL/GenBank/DDBJ whole genome shotgun (WGS) entry which is preliminary data.</text>
</comment>
<name>A0A8X6R819_NEPPI</name>
<dbReference type="Proteomes" id="UP000887013">
    <property type="component" value="Unassembled WGS sequence"/>
</dbReference>
<evidence type="ECO:0000313" key="3">
    <source>
        <dbReference type="Proteomes" id="UP000887013"/>
    </source>
</evidence>
<evidence type="ECO:0000256" key="1">
    <source>
        <dbReference type="SAM" id="MobiDB-lite"/>
    </source>
</evidence>
<feature type="region of interest" description="Disordered" evidence="1">
    <location>
        <begin position="25"/>
        <end position="68"/>
    </location>
</feature>
<organism evidence="2 3">
    <name type="scientific">Nephila pilipes</name>
    <name type="common">Giant wood spider</name>
    <name type="synonym">Nephila maculata</name>
    <dbReference type="NCBI Taxonomy" id="299642"/>
    <lineage>
        <taxon>Eukaryota</taxon>
        <taxon>Metazoa</taxon>
        <taxon>Ecdysozoa</taxon>
        <taxon>Arthropoda</taxon>
        <taxon>Chelicerata</taxon>
        <taxon>Arachnida</taxon>
        <taxon>Araneae</taxon>
        <taxon>Araneomorphae</taxon>
        <taxon>Entelegynae</taxon>
        <taxon>Araneoidea</taxon>
        <taxon>Nephilidae</taxon>
        <taxon>Nephila</taxon>
    </lineage>
</organism>
<reference evidence="2" key="1">
    <citation type="submission" date="2020-08" db="EMBL/GenBank/DDBJ databases">
        <title>Multicomponent nature underlies the extraordinary mechanical properties of spider dragline silk.</title>
        <authorList>
            <person name="Kono N."/>
            <person name="Nakamura H."/>
            <person name="Mori M."/>
            <person name="Yoshida Y."/>
            <person name="Ohtoshi R."/>
            <person name="Malay A.D."/>
            <person name="Moran D.A.P."/>
            <person name="Tomita M."/>
            <person name="Numata K."/>
            <person name="Arakawa K."/>
        </authorList>
    </citation>
    <scope>NUCLEOTIDE SEQUENCE</scope>
</reference>
<sequence>MPTYRNKNSIQTYSVQVLSRKLKTHSAESAVKTDAPITQRDSAPSPAEEMGHLLGSAHPTRRTSTTPI</sequence>
<proteinExistence type="predicted"/>
<keyword evidence="3" id="KW-1185">Reference proteome</keyword>